<accession>A0ACC1IP79</accession>
<evidence type="ECO:0000313" key="1">
    <source>
        <dbReference type="EMBL" id="KAJ1898216.1"/>
    </source>
</evidence>
<evidence type="ECO:0000313" key="2">
    <source>
        <dbReference type="Proteomes" id="UP001150581"/>
    </source>
</evidence>
<protein>
    <submittedName>
        <fullName evidence="1">Uncharacterized protein</fullName>
    </submittedName>
</protein>
<sequence>MADGMDLFAYNVNHGATLVAMLRQPRREPSAVLESEAESLQSAKTFNNTAGGESVAEKAAEMAVDKTDETKEVTAGPAASNNEVPVELKCDQCDNSLDSKCRKCGCFICGGKDDEPHTLACDECGYYYHMRCLTVPLKEVPEGDWYCDLCRNDPNDIVIGETKLDLSKSRKSKMPSATTKREWGGGKSCAGMSKSCTVVPSNHIGSIPGVRVGQSWRFRIQVSESGVHRPPVGGIAGGSTTPAMSIVLAGGYPEDDDHGEEFYYTGSGGYDLSGNKRQAKTQSFDQELVRGNRSLALSCAAPIDEINGAVATDWKQSSPVRVCRSYKLAKMHPEFSPKEGVRYDGLYRLVKYWREKGVSGFYVWRYFFRRDDSEPAPWTEEGKQNIERLGLFMYESEDDGMTVKTKGKTPAKAAGTAEAHKRAKLQRTYVPSPELAEMIRLDKQNIRLWTQIGANTYTSESTYLEALSEGELMCPICQELVQQPCTTPCGHNICASCLRTSMKKYGIICPMCRCDISSMGSADSVHLHMNQNLVTILKALIPSYGLSWDSKFQVACMQRAIRTGITVEE</sequence>
<reference evidence="1" key="1">
    <citation type="submission" date="2022-07" db="EMBL/GenBank/DDBJ databases">
        <title>Phylogenomic reconstructions and comparative analyses of Kickxellomycotina fungi.</title>
        <authorList>
            <person name="Reynolds N.K."/>
            <person name="Stajich J.E."/>
            <person name="Barry K."/>
            <person name="Grigoriev I.V."/>
            <person name="Crous P."/>
            <person name="Smith M.E."/>
        </authorList>
    </citation>
    <scope>NUCLEOTIDE SEQUENCE</scope>
    <source>
        <strain evidence="1">Benny 63K</strain>
    </source>
</reference>
<dbReference type="EMBL" id="JANBPG010000257">
    <property type="protein sequence ID" value="KAJ1898216.1"/>
    <property type="molecule type" value="Genomic_DNA"/>
</dbReference>
<organism evidence="1 2">
    <name type="scientific">Kickxella alabastrina</name>
    <dbReference type="NCBI Taxonomy" id="61397"/>
    <lineage>
        <taxon>Eukaryota</taxon>
        <taxon>Fungi</taxon>
        <taxon>Fungi incertae sedis</taxon>
        <taxon>Zoopagomycota</taxon>
        <taxon>Kickxellomycotina</taxon>
        <taxon>Kickxellomycetes</taxon>
        <taxon>Kickxellales</taxon>
        <taxon>Kickxellaceae</taxon>
        <taxon>Kickxella</taxon>
    </lineage>
</organism>
<name>A0ACC1IP79_9FUNG</name>
<keyword evidence="2" id="KW-1185">Reference proteome</keyword>
<gene>
    <name evidence="1" type="ORF">LPJ66_002893</name>
</gene>
<dbReference type="Proteomes" id="UP001150581">
    <property type="component" value="Unassembled WGS sequence"/>
</dbReference>
<proteinExistence type="predicted"/>
<comment type="caution">
    <text evidence="1">The sequence shown here is derived from an EMBL/GenBank/DDBJ whole genome shotgun (WGS) entry which is preliminary data.</text>
</comment>